<feature type="region of interest" description="Disordered" evidence="5">
    <location>
        <begin position="1"/>
        <end position="48"/>
    </location>
</feature>
<keyword evidence="3 6" id="KW-1133">Transmembrane helix</keyword>
<evidence type="ECO:0000256" key="1">
    <source>
        <dbReference type="ARBA" id="ARBA00004141"/>
    </source>
</evidence>
<gene>
    <name evidence="7" type="ORF">AGERDE_LOCUS10691</name>
</gene>
<sequence>MAQQHPYQRVDSVPEPDPADISSSSNNNDDKNQEQIQVSSSSSTVTTPKLVNNINDEVNAQGVTAPPSLSSYSPMTTTMVSYDQQSQTSPIFYAEPIQDRNLNLNNNNNIITIPSPITSYEASHSNNIYQAPIHNNLSQYNGQLPLISPSLIPPTDNNRIAQYDNLQPPPNYQNQGREPDIKQPSSLSSSHLPSTPHHSTAIEMGIISGDDATKIANTLQTDKSIRMAFVRKVYFLLTAQLAVTIGISLWFMNHTVSTFVLTHSHLLNHKVSVYNSKVVLQAFIITFGVFIALVLFTLQSKIDFSAWGPFLYAGLWAIILAGFIGWLFPFERGYHIAISGITALLFCGYIIYDTYMIFNKLSPEEYVLAAIDLYLDILNLFVAILALLGGADGGN</sequence>
<keyword evidence="8" id="KW-1185">Reference proteome</keyword>
<feature type="compositionally biased region" description="Low complexity" evidence="5">
    <location>
        <begin position="184"/>
        <end position="197"/>
    </location>
</feature>
<dbReference type="EMBL" id="CAJVPL010003546">
    <property type="protein sequence ID" value="CAG8634693.1"/>
    <property type="molecule type" value="Genomic_DNA"/>
</dbReference>
<evidence type="ECO:0000256" key="4">
    <source>
        <dbReference type="ARBA" id="ARBA00023136"/>
    </source>
</evidence>
<keyword evidence="4 6" id="KW-0472">Membrane</keyword>
<feature type="transmembrane region" description="Helical" evidence="6">
    <location>
        <begin position="233"/>
        <end position="252"/>
    </location>
</feature>
<feature type="transmembrane region" description="Helical" evidence="6">
    <location>
        <begin position="310"/>
        <end position="328"/>
    </location>
</feature>
<evidence type="ECO:0000313" key="8">
    <source>
        <dbReference type="Proteomes" id="UP000789831"/>
    </source>
</evidence>
<dbReference type="InterPro" id="IPR006214">
    <property type="entry name" value="Bax_inhibitor_1-related"/>
</dbReference>
<feature type="transmembrane region" description="Helical" evidence="6">
    <location>
        <begin position="334"/>
        <end position="352"/>
    </location>
</feature>
<evidence type="ECO:0000256" key="6">
    <source>
        <dbReference type="SAM" id="Phobius"/>
    </source>
</evidence>
<proteinExistence type="predicted"/>
<dbReference type="GO" id="GO:0016020">
    <property type="term" value="C:membrane"/>
    <property type="evidence" value="ECO:0007669"/>
    <property type="project" value="UniProtKB-SubCell"/>
</dbReference>
<feature type="compositionally biased region" description="Low complexity" evidence="5">
    <location>
        <begin position="38"/>
        <end position="47"/>
    </location>
</feature>
<evidence type="ECO:0000256" key="3">
    <source>
        <dbReference type="ARBA" id="ARBA00022989"/>
    </source>
</evidence>
<evidence type="ECO:0000313" key="7">
    <source>
        <dbReference type="EMBL" id="CAG8634693.1"/>
    </source>
</evidence>
<dbReference type="PANTHER" id="PTHR23291">
    <property type="entry name" value="BAX INHIBITOR-RELATED"/>
    <property type="match status" value="1"/>
</dbReference>
<keyword evidence="2 6" id="KW-0812">Transmembrane</keyword>
<comment type="subcellular location">
    <subcellularLocation>
        <location evidence="1">Membrane</location>
        <topology evidence="1">Multi-pass membrane protein</topology>
    </subcellularLocation>
</comment>
<reference evidence="7" key="1">
    <citation type="submission" date="2021-06" db="EMBL/GenBank/DDBJ databases">
        <authorList>
            <person name="Kallberg Y."/>
            <person name="Tangrot J."/>
            <person name="Rosling A."/>
        </authorList>
    </citation>
    <scope>NUCLEOTIDE SEQUENCE</scope>
    <source>
        <strain evidence="7">MT106</strain>
    </source>
</reference>
<dbReference type="AlphaFoldDB" id="A0A9N9DB27"/>
<organism evidence="7 8">
    <name type="scientific">Ambispora gerdemannii</name>
    <dbReference type="NCBI Taxonomy" id="144530"/>
    <lineage>
        <taxon>Eukaryota</taxon>
        <taxon>Fungi</taxon>
        <taxon>Fungi incertae sedis</taxon>
        <taxon>Mucoromycota</taxon>
        <taxon>Glomeromycotina</taxon>
        <taxon>Glomeromycetes</taxon>
        <taxon>Archaeosporales</taxon>
        <taxon>Ambisporaceae</taxon>
        <taxon>Ambispora</taxon>
    </lineage>
</organism>
<feature type="transmembrane region" description="Helical" evidence="6">
    <location>
        <begin position="278"/>
        <end position="298"/>
    </location>
</feature>
<comment type="caution">
    <text evidence="7">The sequence shown here is derived from an EMBL/GenBank/DDBJ whole genome shotgun (WGS) entry which is preliminary data.</text>
</comment>
<dbReference type="OrthoDB" id="7933078at2759"/>
<dbReference type="Proteomes" id="UP000789831">
    <property type="component" value="Unassembled WGS sequence"/>
</dbReference>
<feature type="region of interest" description="Disordered" evidence="5">
    <location>
        <begin position="157"/>
        <end position="197"/>
    </location>
</feature>
<protein>
    <submittedName>
        <fullName evidence="7">1042_t:CDS:1</fullName>
    </submittedName>
</protein>
<evidence type="ECO:0000256" key="5">
    <source>
        <dbReference type="SAM" id="MobiDB-lite"/>
    </source>
</evidence>
<accession>A0A9N9DB27</accession>
<dbReference type="PANTHER" id="PTHR23291:SF50">
    <property type="entry name" value="PROTEIN LIFEGUARD 4"/>
    <property type="match status" value="1"/>
</dbReference>
<dbReference type="Pfam" id="PF01027">
    <property type="entry name" value="Bax1-I"/>
    <property type="match status" value="1"/>
</dbReference>
<feature type="transmembrane region" description="Helical" evidence="6">
    <location>
        <begin position="373"/>
        <end position="391"/>
    </location>
</feature>
<name>A0A9N9DB27_9GLOM</name>
<evidence type="ECO:0000256" key="2">
    <source>
        <dbReference type="ARBA" id="ARBA00022692"/>
    </source>
</evidence>